<dbReference type="InterPro" id="IPR013083">
    <property type="entry name" value="Znf_RING/FYVE/PHD"/>
</dbReference>
<keyword evidence="3" id="KW-0808">Transferase</keyword>
<evidence type="ECO:0000256" key="1">
    <source>
        <dbReference type="ARBA" id="ARBA00004123"/>
    </source>
</evidence>
<dbReference type="PROSITE" id="PS51805">
    <property type="entry name" value="EPHD"/>
    <property type="match status" value="1"/>
</dbReference>
<reference evidence="14" key="1">
    <citation type="submission" date="2025-08" db="UniProtKB">
        <authorList>
            <consortium name="RefSeq"/>
        </authorList>
    </citation>
    <scope>IDENTIFICATION</scope>
</reference>
<dbReference type="InterPro" id="IPR011011">
    <property type="entry name" value="Znf_FYVE_PHD"/>
</dbReference>
<dbReference type="PANTHER" id="PTHR12420:SF42">
    <property type="entry name" value="G2_M PHASE-SPECIFIC E3 UBIQUITIN-PROTEIN LIGASE"/>
    <property type="match status" value="1"/>
</dbReference>
<keyword evidence="6" id="KW-0833">Ubl conjugation pathway</keyword>
<feature type="compositionally biased region" description="Basic and acidic residues" evidence="10">
    <location>
        <begin position="906"/>
        <end position="922"/>
    </location>
</feature>
<evidence type="ECO:0000256" key="6">
    <source>
        <dbReference type="ARBA" id="ARBA00022786"/>
    </source>
</evidence>
<dbReference type="Pfam" id="PF13771">
    <property type="entry name" value="zf-HC5HC2H"/>
    <property type="match status" value="1"/>
</dbReference>
<organism evidence="13 14">
    <name type="scientific">Priapulus caudatus</name>
    <name type="common">Priapulid worm</name>
    <dbReference type="NCBI Taxonomy" id="37621"/>
    <lineage>
        <taxon>Eukaryota</taxon>
        <taxon>Metazoa</taxon>
        <taxon>Ecdysozoa</taxon>
        <taxon>Scalidophora</taxon>
        <taxon>Priapulida</taxon>
        <taxon>Priapulimorpha</taxon>
        <taxon>Priapulimorphida</taxon>
        <taxon>Priapulidae</taxon>
        <taxon>Priapulus</taxon>
    </lineage>
</organism>
<dbReference type="GeneID" id="106813472"/>
<keyword evidence="5 9" id="KW-0863">Zinc-finger</keyword>
<evidence type="ECO:0000256" key="8">
    <source>
        <dbReference type="ARBA" id="ARBA00023242"/>
    </source>
</evidence>
<dbReference type="CDD" id="cd15669">
    <property type="entry name" value="ePHD_PHF7_G2E3_like"/>
    <property type="match status" value="1"/>
</dbReference>
<feature type="domain" description="RING-type" evidence="11">
    <location>
        <begin position="156"/>
        <end position="203"/>
    </location>
</feature>
<feature type="region of interest" description="Disordered" evidence="10">
    <location>
        <begin position="889"/>
        <end position="933"/>
    </location>
</feature>
<evidence type="ECO:0000259" key="12">
    <source>
        <dbReference type="PROSITE" id="PS51805"/>
    </source>
</evidence>
<dbReference type="InterPro" id="IPR034732">
    <property type="entry name" value="EPHD"/>
</dbReference>
<dbReference type="Gene3D" id="3.30.40.10">
    <property type="entry name" value="Zinc/RING finger domain, C3HC4 (zinc finger)"/>
    <property type="match status" value="2"/>
</dbReference>
<keyword evidence="7" id="KW-0862">Zinc</keyword>
<sequence>MVRRRRRNNLTLVSLTIPQGHCVFCQTAHDDDELLHGKLVVKEGICVHYFCLLFASALTQNSEDETIGIYGFLVKDIIREVHRGLKQKCVYCKKIGGTIGCSLKSCRKVYHYCCGMKNGSLFQYFGTFCSYCIEHRPHQTSAVSRLAFQGLTHNTCAICLSSVETHVSIETIRTPCCRNNWLHRGCVQRQALNAGYFFKCPLCCNKEYFQKEMLKCGVYIPERDASWEREQDAFTDLLYRHNCCDMKPCFCKHGRDYNCRDGGKWEIMLCDDCGAQGTHLRCSYLKNPMQDWSCPPCVSMRKEIEGRKDDEARRKANLRPCKVLLVDVLPFIELARHNQYSITTPPGSPTMKSGGSTISTHDLPFQQQQLALNDDGCQLSSVYRSIASKTETSLTTGHRRRCRSRFFLELNKLCIQADGEARIQAADRGLMPSCRGLSSDNKCVPVSGTEGSEHAHSMTIQQSCSEKVPEKDVLLMLLAEELAQPPPESQQIKPTRAPITATSSLLKLTSNRCQKQQPCTVHPGNTQSHSCQVSLLTLDVSPVKWGAGNTYNQVCRMPYESGSSFSQQKHTGDVASTPSSCWPAGQTTSGSLCNSSPIIKHRLKVSKLNTFSQACKENVCGSQESSSSAMSAESYIRMTHGEVQDFKSWTSSQSPLLHSSSALVRSPPLNRGNCSSVISSPDLFGDVDGPKDIVEFAFLEDTSMARGISETAVSVFTPVKHSAVSVEQNIRPVSSHFTEPKICKKRKSGMFSRYLKKRRLSMKATSNDTYLSTLSVSEASSTDRYELACSTPSERARGCKVERCARRSSVGVTDGNTPSRHLKFVLSSSDDDEMSDSDASLILSETGHSMNGKAQLYTPPAHPVTRSRLRVTDTDTVVDNCDANVLDVKPSTSRNQAASSGQLKVVDSDCDVREMQETDRSPSKRKNRETNSLKSSYLLRQHVASSSASCPQQVEMPKKYENSCLQDTCMQGSYLCSDRVRNTKGQDTSQMESKVTPKNLKSNKGRYFKMSTVNEEKAGMSMRPQRKQRMQENVLPQNTELRHSNTKKQEVEEHLKNVSSSAVQWFRVDSCSKEAIRRRVSNLGRKRKQTKVNAIENIDEKQKPITAFFEPRNLSGSSSVN</sequence>
<feature type="compositionally biased region" description="Polar residues" evidence="10">
    <location>
        <begin position="890"/>
        <end position="902"/>
    </location>
</feature>
<keyword evidence="4" id="KW-0479">Metal-binding</keyword>
<dbReference type="InterPro" id="IPR042013">
    <property type="entry name" value="PHF7/G2E3_ePHD"/>
</dbReference>
<evidence type="ECO:0000313" key="14">
    <source>
        <dbReference type="RefSeq" id="XP_014673098.1"/>
    </source>
</evidence>
<evidence type="ECO:0000256" key="10">
    <source>
        <dbReference type="SAM" id="MobiDB-lite"/>
    </source>
</evidence>
<evidence type="ECO:0000256" key="7">
    <source>
        <dbReference type="ARBA" id="ARBA00022833"/>
    </source>
</evidence>
<dbReference type="SUPFAM" id="SSF57903">
    <property type="entry name" value="FYVE/PHD zinc finger"/>
    <property type="match status" value="1"/>
</dbReference>
<evidence type="ECO:0000256" key="9">
    <source>
        <dbReference type="PROSITE-ProRule" id="PRU00175"/>
    </source>
</evidence>
<evidence type="ECO:0000313" key="13">
    <source>
        <dbReference type="Proteomes" id="UP000695022"/>
    </source>
</evidence>
<evidence type="ECO:0000256" key="5">
    <source>
        <dbReference type="ARBA" id="ARBA00022771"/>
    </source>
</evidence>
<evidence type="ECO:0000256" key="3">
    <source>
        <dbReference type="ARBA" id="ARBA00022679"/>
    </source>
</evidence>
<evidence type="ECO:0000259" key="11">
    <source>
        <dbReference type="PROSITE" id="PS50089"/>
    </source>
</evidence>
<dbReference type="PROSITE" id="PS50089">
    <property type="entry name" value="ZF_RING_2"/>
    <property type="match status" value="1"/>
</dbReference>
<gene>
    <name evidence="14" type="primary">LOC106813472</name>
</gene>
<dbReference type="PANTHER" id="PTHR12420">
    <property type="entry name" value="PHD FINGER PROTEIN"/>
    <property type="match status" value="1"/>
</dbReference>
<dbReference type="InterPro" id="IPR059102">
    <property type="entry name" value="PHD_PHF7/G2E3-like"/>
</dbReference>
<evidence type="ECO:0000256" key="2">
    <source>
        <dbReference type="ARBA" id="ARBA00004906"/>
    </source>
</evidence>
<keyword evidence="8" id="KW-0539">Nucleus</keyword>
<dbReference type="Pfam" id="PF26054">
    <property type="entry name" value="PHD_G2E3"/>
    <property type="match status" value="1"/>
</dbReference>
<dbReference type="SMART" id="SM00249">
    <property type="entry name" value="PHD"/>
    <property type="match status" value="3"/>
</dbReference>
<proteinExistence type="predicted"/>
<protein>
    <submittedName>
        <fullName evidence="14">Uncharacterized protein LOC106813472</fullName>
    </submittedName>
</protein>
<dbReference type="InterPro" id="IPR051188">
    <property type="entry name" value="PHD-type_Zinc_Finger"/>
</dbReference>
<comment type="subcellular location">
    <subcellularLocation>
        <location evidence="1">Nucleus</location>
    </subcellularLocation>
</comment>
<dbReference type="InterPro" id="IPR001965">
    <property type="entry name" value="Znf_PHD"/>
</dbReference>
<comment type="pathway">
    <text evidence="2">Protein modification; protein ubiquitination.</text>
</comment>
<dbReference type="Proteomes" id="UP000695022">
    <property type="component" value="Unplaced"/>
</dbReference>
<name>A0ABM1ELM7_PRICU</name>
<keyword evidence="13" id="KW-1185">Reference proteome</keyword>
<evidence type="ECO:0000256" key="4">
    <source>
        <dbReference type="ARBA" id="ARBA00022723"/>
    </source>
</evidence>
<dbReference type="InterPro" id="IPR001841">
    <property type="entry name" value="Znf_RING"/>
</dbReference>
<accession>A0ABM1ELM7</accession>
<dbReference type="RefSeq" id="XP_014673098.1">
    <property type="nucleotide sequence ID" value="XM_014817612.1"/>
</dbReference>
<feature type="domain" description="PHD-type" evidence="12">
    <location>
        <begin position="19"/>
        <end position="136"/>
    </location>
</feature>